<proteinExistence type="predicted"/>
<evidence type="ECO:0000313" key="2">
    <source>
        <dbReference type="EMBL" id="KAA8818053.1"/>
    </source>
</evidence>
<protein>
    <submittedName>
        <fullName evidence="3">DUF4235 domain-containing protein</fullName>
    </submittedName>
</protein>
<dbReference type="Proteomes" id="UP000345527">
    <property type="component" value="Unassembled WGS sequence"/>
</dbReference>
<organism evidence="3 4">
    <name type="scientific">Bifidobacterium vespertilionis</name>
    <dbReference type="NCBI Taxonomy" id="2562524"/>
    <lineage>
        <taxon>Bacteria</taxon>
        <taxon>Bacillati</taxon>
        <taxon>Actinomycetota</taxon>
        <taxon>Actinomycetes</taxon>
        <taxon>Bifidobacteriales</taxon>
        <taxon>Bifidobacteriaceae</taxon>
        <taxon>Bifidobacterium</taxon>
    </lineage>
</organism>
<dbReference type="AlphaFoldDB" id="A0A5J5DZN7"/>
<dbReference type="EMBL" id="RZOA01000018">
    <property type="protein sequence ID" value="KAA8822295.1"/>
    <property type="molecule type" value="Genomic_DNA"/>
</dbReference>
<gene>
    <name evidence="3" type="ORF">EM848_08785</name>
    <name evidence="2" type="ORF">EMO90_10670</name>
</gene>
<reference evidence="4 5" key="1">
    <citation type="journal article" date="2019" name="Syst. Appl. Microbiol.">
        <title>Characterization of Bifidobacterium species in feaces of the Egyptian fruit bat: Description of B. vespertilionis sp. nov. and B. rousetti sp. nov.</title>
        <authorList>
            <person name="Modesto M."/>
            <person name="Satti M."/>
            <person name="Watanabe K."/>
            <person name="Puglisi E."/>
            <person name="Morelli L."/>
            <person name="Huang C.-H."/>
            <person name="Liou J.-S."/>
            <person name="Miyashita M."/>
            <person name="Tamura T."/>
            <person name="Saito S."/>
            <person name="Mori K."/>
            <person name="Huang L."/>
            <person name="Sciavilla P."/>
            <person name="Sandri C."/>
            <person name="Spiezio C."/>
            <person name="Vitali F."/>
            <person name="Cavalieri D."/>
            <person name="Perpetuini G."/>
            <person name="Tofalo R."/>
            <person name="Bonetti A."/>
            <person name="Arita M."/>
            <person name="Mattarelli P."/>
        </authorList>
    </citation>
    <scope>NUCLEOTIDE SEQUENCE [LARGE SCALE GENOMIC DNA]</scope>
    <source>
        <strain evidence="2 5">RST16</strain>
        <strain evidence="3 4">RST8</strain>
    </source>
</reference>
<evidence type="ECO:0000313" key="4">
    <source>
        <dbReference type="Proteomes" id="UP000345527"/>
    </source>
</evidence>
<keyword evidence="1" id="KW-1133">Transmembrane helix</keyword>
<dbReference type="RefSeq" id="WP_150354559.1">
    <property type="nucleotide sequence ID" value="NZ_RZNZ01000017.1"/>
</dbReference>
<dbReference type="OrthoDB" id="3240197at2"/>
<dbReference type="Proteomes" id="UP000374630">
    <property type="component" value="Unassembled WGS sequence"/>
</dbReference>
<name>A0A5J5DZN7_9BIFI</name>
<accession>A0A5J5DZN7</accession>
<keyword evidence="1" id="KW-0812">Transmembrane</keyword>
<dbReference type="EMBL" id="RZNZ01000017">
    <property type="protein sequence ID" value="KAA8818053.1"/>
    <property type="molecule type" value="Genomic_DNA"/>
</dbReference>
<feature type="transmembrane region" description="Helical" evidence="1">
    <location>
        <begin position="83"/>
        <end position="101"/>
    </location>
</feature>
<dbReference type="InterPro" id="IPR025329">
    <property type="entry name" value="DUF4235"/>
</dbReference>
<dbReference type="Pfam" id="PF14019">
    <property type="entry name" value="DUF4235"/>
    <property type="match status" value="1"/>
</dbReference>
<evidence type="ECO:0000313" key="5">
    <source>
        <dbReference type="Proteomes" id="UP000374630"/>
    </source>
</evidence>
<comment type="caution">
    <text evidence="3">The sequence shown here is derived from an EMBL/GenBank/DDBJ whole genome shotgun (WGS) entry which is preliminary data.</text>
</comment>
<evidence type="ECO:0000313" key="3">
    <source>
        <dbReference type="EMBL" id="KAA8822295.1"/>
    </source>
</evidence>
<keyword evidence="5" id="KW-1185">Reference proteome</keyword>
<keyword evidence="1" id="KW-0472">Membrane</keyword>
<evidence type="ECO:0000256" key="1">
    <source>
        <dbReference type="SAM" id="Phobius"/>
    </source>
</evidence>
<sequence>MTDYRDYGSSTADDVVAKLEAVNAKVDEMRKNMENDPDSMGDKILKAALPSITGLVAGKLFQMVWDRGTAKRFGDVKGDSVKGLLLSVAFAGLSAAVGAAVSQLSDRSSQAIVDRRHRKAGK</sequence>